<gene>
    <name evidence="2" type="ORF">BK138_06195</name>
</gene>
<feature type="transmembrane region" description="Helical" evidence="1">
    <location>
        <begin position="7"/>
        <end position="29"/>
    </location>
</feature>
<dbReference type="AlphaFoldDB" id="A0A1R1F212"/>
<reference evidence="2 3" key="1">
    <citation type="submission" date="2016-11" db="EMBL/GenBank/DDBJ databases">
        <title>Paenibacillus species isolates.</title>
        <authorList>
            <person name="Beno S.M."/>
        </authorList>
    </citation>
    <scope>NUCLEOTIDE SEQUENCE [LARGE SCALE GENOMIC DNA]</scope>
    <source>
        <strain evidence="2 3">FSL R5-0378</strain>
    </source>
</reference>
<comment type="caution">
    <text evidence="2">The sequence shown here is derived from an EMBL/GenBank/DDBJ whole genome shotgun (WGS) entry which is preliminary data.</text>
</comment>
<accession>A0A1R1F212</accession>
<keyword evidence="1" id="KW-0472">Membrane</keyword>
<evidence type="ECO:0000256" key="1">
    <source>
        <dbReference type="SAM" id="Phobius"/>
    </source>
</evidence>
<evidence type="ECO:0000313" key="3">
    <source>
        <dbReference type="Proteomes" id="UP000187172"/>
    </source>
</evidence>
<keyword evidence="1" id="KW-0812">Transmembrane</keyword>
<evidence type="ECO:0000313" key="2">
    <source>
        <dbReference type="EMBL" id="OMF58143.1"/>
    </source>
</evidence>
<keyword evidence="1" id="KW-1133">Transmembrane helix</keyword>
<keyword evidence="3" id="KW-1185">Reference proteome</keyword>
<dbReference type="EMBL" id="MRTP01000001">
    <property type="protein sequence ID" value="OMF58143.1"/>
    <property type="molecule type" value="Genomic_DNA"/>
</dbReference>
<protein>
    <submittedName>
        <fullName evidence="2">Uncharacterized protein</fullName>
    </submittedName>
</protein>
<sequence>METSKYWILYVCSMTAGLILLLSGLALWIPRTTRSDTPDAYYIVWYCLKLLLPTAGLLLMVIGSFVYSAYKDLYREIRELKDHVRSLEKKISG</sequence>
<dbReference type="Proteomes" id="UP000187172">
    <property type="component" value="Unassembled WGS sequence"/>
</dbReference>
<dbReference type="RefSeq" id="WP_076167353.1">
    <property type="nucleotide sequence ID" value="NZ_MRTP01000001.1"/>
</dbReference>
<proteinExistence type="predicted"/>
<feature type="transmembrane region" description="Helical" evidence="1">
    <location>
        <begin position="41"/>
        <end position="70"/>
    </location>
</feature>
<name>A0A1R1F212_9BACL</name>
<organism evidence="2 3">
    <name type="scientific">Paenibacillus rhizosphaerae</name>
    <dbReference type="NCBI Taxonomy" id="297318"/>
    <lineage>
        <taxon>Bacteria</taxon>
        <taxon>Bacillati</taxon>
        <taxon>Bacillota</taxon>
        <taxon>Bacilli</taxon>
        <taxon>Bacillales</taxon>
        <taxon>Paenibacillaceae</taxon>
        <taxon>Paenibacillus</taxon>
    </lineage>
</organism>